<dbReference type="PANTHER" id="PTHR11955">
    <property type="entry name" value="FATTY ACID BINDING PROTEIN"/>
    <property type="match status" value="1"/>
</dbReference>
<keyword evidence="2" id="KW-0446">Lipid-binding</keyword>
<sequence length="133" mass="15274">MTNFEGTFTNFKNEKLDEFYSAIGIPWVARKMMTASSPTIEISKKDEKWTVKTSTLMSSTSNSFQLGEEYEETMMGGRSIKNTTVIEDNKMITSSQSDRGKSQRVMEFDDNGFIMTMTHEKTELVAVRHFKRV</sequence>
<proteinExistence type="inferred from homology"/>
<reference evidence="3 4" key="1">
    <citation type="submission" date="2016-03" db="EMBL/GenBank/DDBJ databases">
        <title>EvidentialGene: Evidence-directed Construction of Genes on Genomes.</title>
        <authorList>
            <person name="Gilbert D.G."/>
            <person name="Choi J.-H."/>
            <person name="Mockaitis K."/>
            <person name="Colbourne J."/>
            <person name="Pfrender M."/>
        </authorList>
    </citation>
    <scope>NUCLEOTIDE SEQUENCE [LARGE SCALE GENOMIC DNA]</scope>
    <source>
        <strain evidence="3 4">Xinb3</strain>
        <tissue evidence="3">Complete organism</tissue>
    </source>
</reference>
<dbReference type="InterPro" id="IPR012674">
    <property type="entry name" value="Calycin"/>
</dbReference>
<organism evidence="3 4">
    <name type="scientific">Daphnia magna</name>
    <dbReference type="NCBI Taxonomy" id="35525"/>
    <lineage>
        <taxon>Eukaryota</taxon>
        <taxon>Metazoa</taxon>
        <taxon>Ecdysozoa</taxon>
        <taxon>Arthropoda</taxon>
        <taxon>Crustacea</taxon>
        <taxon>Branchiopoda</taxon>
        <taxon>Diplostraca</taxon>
        <taxon>Cladocera</taxon>
        <taxon>Anomopoda</taxon>
        <taxon>Daphniidae</taxon>
        <taxon>Daphnia</taxon>
    </lineage>
</organism>
<evidence type="ECO:0000313" key="4">
    <source>
        <dbReference type="Proteomes" id="UP000076858"/>
    </source>
</evidence>
<dbReference type="AlphaFoldDB" id="A0A0P5DJW0"/>
<comment type="caution">
    <text evidence="3">The sequence shown here is derived from an EMBL/GenBank/DDBJ whole genome shotgun (WGS) entry which is preliminary data.</text>
</comment>
<accession>A0A0P5DJW0</accession>
<evidence type="ECO:0000256" key="1">
    <source>
        <dbReference type="ARBA" id="ARBA00008390"/>
    </source>
</evidence>
<evidence type="ECO:0000256" key="2">
    <source>
        <dbReference type="ARBA" id="ARBA00023121"/>
    </source>
</evidence>
<protein>
    <submittedName>
        <fullName evidence="3">Cellular retinoic acid-binding protein 2</fullName>
    </submittedName>
</protein>
<dbReference type="STRING" id="35525.A0A0P5DJW0"/>
<dbReference type="SUPFAM" id="SSF50814">
    <property type="entry name" value="Lipocalins"/>
    <property type="match status" value="1"/>
</dbReference>
<keyword evidence="4" id="KW-1185">Reference proteome</keyword>
<dbReference type="Gene3D" id="2.40.128.20">
    <property type="match status" value="1"/>
</dbReference>
<dbReference type="InterPro" id="IPR000566">
    <property type="entry name" value="Lipocln_cytosolic_FA-bd_dom"/>
</dbReference>
<dbReference type="InterPro" id="IPR000463">
    <property type="entry name" value="Fatty_acid-bd"/>
</dbReference>
<dbReference type="CDD" id="cd00742">
    <property type="entry name" value="FABP"/>
    <property type="match status" value="1"/>
</dbReference>
<name>A0A0P5DJW0_9CRUS</name>
<dbReference type="Pfam" id="PF00061">
    <property type="entry name" value="Lipocalin"/>
    <property type="match status" value="1"/>
</dbReference>
<comment type="similarity">
    <text evidence="1">Belongs to the calycin superfamily. Fatty-acid binding protein (FABP) family.</text>
</comment>
<dbReference type="Proteomes" id="UP000076858">
    <property type="component" value="Unassembled WGS sequence"/>
</dbReference>
<gene>
    <name evidence="3" type="ORF">APZ42_028863</name>
</gene>
<dbReference type="PRINTS" id="PR00178">
    <property type="entry name" value="FATTYACIDBP"/>
</dbReference>
<dbReference type="InterPro" id="IPR031259">
    <property type="entry name" value="ILBP"/>
</dbReference>
<dbReference type="EMBL" id="LRGB01002481">
    <property type="protein sequence ID" value="KZS07417.1"/>
    <property type="molecule type" value="Genomic_DNA"/>
</dbReference>
<dbReference type="OrthoDB" id="412780at2759"/>
<evidence type="ECO:0000313" key="3">
    <source>
        <dbReference type="EMBL" id="KZS07417.1"/>
    </source>
</evidence>
<dbReference type="GO" id="GO:0008289">
    <property type="term" value="F:lipid binding"/>
    <property type="evidence" value="ECO:0007669"/>
    <property type="project" value="UniProtKB-KW"/>
</dbReference>